<dbReference type="AlphaFoldDB" id="A0A0A9D9H4"/>
<organism evidence="1">
    <name type="scientific">Arundo donax</name>
    <name type="common">Giant reed</name>
    <name type="synonym">Donax arundinaceus</name>
    <dbReference type="NCBI Taxonomy" id="35708"/>
    <lineage>
        <taxon>Eukaryota</taxon>
        <taxon>Viridiplantae</taxon>
        <taxon>Streptophyta</taxon>
        <taxon>Embryophyta</taxon>
        <taxon>Tracheophyta</taxon>
        <taxon>Spermatophyta</taxon>
        <taxon>Magnoliopsida</taxon>
        <taxon>Liliopsida</taxon>
        <taxon>Poales</taxon>
        <taxon>Poaceae</taxon>
        <taxon>PACMAD clade</taxon>
        <taxon>Arundinoideae</taxon>
        <taxon>Arundineae</taxon>
        <taxon>Arundo</taxon>
    </lineage>
</organism>
<sequence length="85" mass="9744">MSQYHRTPVAQELFGTASLGFRQTKAHPRHGELKRSIVFKSKCDLKFFQIYMHGIATPNRFIAILNGHNREVLHGVPDTPYPLLI</sequence>
<reference evidence="1" key="2">
    <citation type="journal article" date="2015" name="Data Brief">
        <title>Shoot transcriptome of the giant reed, Arundo donax.</title>
        <authorList>
            <person name="Barrero R.A."/>
            <person name="Guerrero F.D."/>
            <person name="Moolhuijzen P."/>
            <person name="Goolsby J.A."/>
            <person name="Tidwell J."/>
            <person name="Bellgard S.E."/>
            <person name="Bellgard M.I."/>
        </authorList>
    </citation>
    <scope>NUCLEOTIDE SEQUENCE</scope>
    <source>
        <tissue evidence="1">Shoot tissue taken approximately 20 cm above the soil surface</tissue>
    </source>
</reference>
<protein>
    <submittedName>
        <fullName evidence="1">Uncharacterized protein</fullName>
    </submittedName>
</protein>
<reference evidence="1" key="1">
    <citation type="submission" date="2014-09" db="EMBL/GenBank/DDBJ databases">
        <authorList>
            <person name="Magalhaes I.L.F."/>
            <person name="Oliveira U."/>
            <person name="Santos F.R."/>
            <person name="Vidigal T.H.D.A."/>
            <person name="Brescovit A.D."/>
            <person name="Santos A.J."/>
        </authorList>
    </citation>
    <scope>NUCLEOTIDE SEQUENCE</scope>
    <source>
        <tissue evidence="1">Shoot tissue taken approximately 20 cm above the soil surface</tissue>
    </source>
</reference>
<accession>A0A0A9D9H4</accession>
<dbReference type="EMBL" id="GBRH01215580">
    <property type="protein sequence ID" value="JAD82315.1"/>
    <property type="molecule type" value="Transcribed_RNA"/>
</dbReference>
<evidence type="ECO:0000313" key="1">
    <source>
        <dbReference type="EMBL" id="JAD82315.1"/>
    </source>
</evidence>
<proteinExistence type="predicted"/>
<name>A0A0A9D9H4_ARUDO</name>